<dbReference type="GO" id="GO:0005524">
    <property type="term" value="F:ATP binding"/>
    <property type="evidence" value="ECO:0007669"/>
    <property type="project" value="UniProtKB-KW"/>
</dbReference>
<evidence type="ECO:0000256" key="8">
    <source>
        <dbReference type="SAM" id="MobiDB-lite"/>
    </source>
</evidence>
<dbReference type="PROSITE" id="PS00178">
    <property type="entry name" value="AA_TRNA_LIGASE_I"/>
    <property type="match status" value="1"/>
</dbReference>
<dbReference type="AlphaFoldDB" id="A0A183E3N2"/>
<dbReference type="Pfam" id="PF04558">
    <property type="entry name" value="tRNA_synt_1c_R1"/>
    <property type="match status" value="1"/>
</dbReference>
<keyword evidence="3 7" id="KW-0067">ATP-binding</keyword>
<keyword evidence="2 7" id="KW-0547">Nucleotide-binding</keyword>
<keyword evidence="5 7" id="KW-0030">Aminoacyl-tRNA synthetase</keyword>
<evidence type="ECO:0000256" key="5">
    <source>
        <dbReference type="ARBA" id="ARBA00023146"/>
    </source>
</evidence>
<dbReference type="GO" id="GO:0005829">
    <property type="term" value="C:cytosol"/>
    <property type="evidence" value="ECO:0007669"/>
    <property type="project" value="TreeGrafter"/>
</dbReference>
<dbReference type="OrthoDB" id="10250478at2759"/>
<dbReference type="Pfam" id="PF00749">
    <property type="entry name" value="tRNA-synt_1c"/>
    <property type="match status" value="1"/>
</dbReference>
<evidence type="ECO:0000256" key="2">
    <source>
        <dbReference type="ARBA" id="ARBA00022741"/>
    </source>
</evidence>
<gene>
    <name evidence="12" type="ORF">GPUH_LOCUS15573</name>
</gene>
<keyword evidence="4 7" id="KW-0648">Protein biosynthesis</keyword>
<dbReference type="InterPro" id="IPR007639">
    <property type="entry name" value="Gln-tRNA-synth_Ib_RNA-bd_N"/>
</dbReference>
<dbReference type="InterPro" id="IPR001412">
    <property type="entry name" value="aa-tRNA-synth_I_CS"/>
</dbReference>
<evidence type="ECO:0000259" key="9">
    <source>
        <dbReference type="Pfam" id="PF00749"/>
    </source>
</evidence>
<protein>
    <recommendedName>
        <fullName evidence="6">Glutaminyl-tRNA synthetase</fullName>
    </recommendedName>
</protein>
<name>A0A183E3N2_9BILA</name>
<dbReference type="GO" id="GO:0004819">
    <property type="term" value="F:glutamine-tRNA ligase activity"/>
    <property type="evidence" value="ECO:0007669"/>
    <property type="project" value="InterPro"/>
</dbReference>
<evidence type="ECO:0000259" key="10">
    <source>
        <dbReference type="Pfam" id="PF04557"/>
    </source>
</evidence>
<dbReference type="Gene3D" id="1.10.10.2420">
    <property type="match status" value="1"/>
</dbReference>
<reference evidence="12 13" key="2">
    <citation type="submission" date="2018-11" db="EMBL/GenBank/DDBJ databases">
        <authorList>
            <consortium name="Pathogen Informatics"/>
        </authorList>
    </citation>
    <scope>NUCLEOTIDE SEQUENCE [LARGE SCALE GENOMIC DNA]</scope>
</reference>
<evidence type="ECO:0000259" key="11">
    <source>
        <dbReference type="Pfam" id="PF04558"/>
    </source>
</evidence>
<dbReference type="FunFam" id="1.10.10.2420:FF:000001">
    <property type="entry name" value="Glutamine--tRNA ligase cytoplasmic"/>
    <property type="match status" value="1"/>
</dbReference>
<dbReference type="InterPro" id="IPR020058">
    <property type="entry name" value="Glu/Gln-tRNA-synth_Ib_cat-dom"/>
</dbReference>
<dbReference type="GO" id="GO:0006425">
    <property type="term" value="P:glutaminyl-tRNA aminoacylation"/>
    <property type="evidence" value="ECO:0007669"/>
    <property type="project" value="InterPro"/>
</dbReference>
<dbReference type="GO" id="GO:0017101">
    <property type="term" value="C:aminoacyl-tRNA synthetase multienzyme complex"/>
    <property type="evidence" value="ECO:0007669"/>
    <property type="project" value="TreeGrafter"/>
</dbReference>
<dbReference type="PRINTS" id="PR00987">
    <property type="entry name" value="TRNASYNTHGLU"/>
</dbReference>
<reference evidence="14" key="1">
    <citation type="submission" date="2016-06" db="UniProtKB">
        <authorList>
            <consortium name="WormBaseParasite"/>
        </authorList>
    </citation>
    <scope>IDENTIFICATION</scope>
</reference>
<evidence type="ECO:0000256" key="4">
    <source>
        <dbReference type="ARBA" id="ARBA00022917"/>
    </source>
</evidence>
<dbReference type="EMBL" id="UYRT01082635">
    <property type="protein sequence ID" value="VDN26261.1"/>
    <property type="molecule type" value="Genomic_DNA"/>
</dbReference>
<dbReference type="PANTHER" id="PTHR43097:SF4">
    <property type="entry name" value="GLUTAMINE--TRNA LIGASE"/>
    <property type="match status" value="1"/>
</dbReference>
<accession>A0A183E3N2</accession>
<dbReference type="Proteomes" id="UP000271098">
    <property type="component" value="Unassembled WGS sequence"/>
</dbReference>
<dbReference type="Pfam" id="PF04557">
    <property type="entry name" value="tRNA_synt_1c_R2"/>
    <property type="match status" value="1"/>
</dbReference>
<dbReference type="InterPro" id="IPR000924">
    <property type="entry name" value="Glu/Gln-tRNA-synth"/>
</dbReference>
<dbReference type="WBParaSite" id="GPUH_0001559401-mRNA-1">
    <property type="protein sequence ID" value="GPUH_0001559401-mRNA-1"/>
    <property type="gene ID" value="GPUH_0001559401"/>
</dbReference>
<dbReference type="Gene3D" id="3.40.50.620">
    <property type="entry name" value="HUPs"/>
    <property type="match status" value="1"/>
</dbReference>
<feature type="region of interest" description="Disordered" evidence="8">
    <location>
        <begin position="111"/>
        <end position="135"/>
    </location>
</feature>
<evidence type="ECO:0000313" key="14">
    <source>
        <dbReference type="WBParaSite" id="GPUH_0001559401-mRNA-1"/>
    </source>
</evidence>
<evidence type="ECO:0000256" key="7">
    <source>
        <dbReference type="RuleBase" id="RU363037"/>
    </source>
</evidence>
<dbReference type="InterPro" id="IPR007638">
    <property type="entry name" value="Gln-tRNA-synth_Ib_RNA-bd_2"/>
</dbReference>
<feature type="domain" description="Glutaminyl-tRNA synthetase class Ib non-specific RNA-binding" evidence="10">
    <location>
        <begin position="89"/>
        <end position="194"/>
    </location>
</feature>
<keyword evidence="1 7" id="KW-0436">Ligase</keyword>
<evidence type="ECO:0000256" key="3">
    <source>
        <dbReference type="ARBA" id="ARBA00022840"/>
    </source>
</evidence>
<evidence type="ECO:0000256" key="1">
    <source>
        <dbReference type="ARBA" id="ARBA00022598"/>
    </source>
</evidence>
<sequence>MNGNIRSEPQLSAAIDYLLTSAVSGFNEADLLKSAGVGVVVTAEEIQQQVCEVINKHKSEIMKQRYSFNSGKLLGEVKSRLKWADGAAIKRELDLRMMLLLGPKTIDDIRGGAKQAEENGPKRSGRKNLDQEAAVKDKEKACDKETIKKLYDKETNGANSIDELMRNKTNFHKVGENYKTDGYIITPNTMKLLKKHVEDVKGKVVTRFPPEPNGILHIGHAKAINIDFGYAKAHGGICYLRFDDTNPENEDEKFVKNIEEMVKWLGYSPYKITHSSDYFDQLYEWAVVLIKKDLAYVCHQTVDEMRGFDVAASPWRNRPVEESLRLFEVIVIFAL</sequence>
<dbReference type="InterPro" id="IPR050132">
    <property type="entry name" value="Gln/Glu-tRNA_Ligase"/>
</dbReference>
<evidence type="ECO:0000313" key="12">
    <source>
        <dbReference type="EMBL" id="VDN26261.1"/>
    </source>
</evidence>
<feature type="domain" description="Glutamyl/glutaminyl-tRNA synthetase class Ib catalytic" evidence="9">
    <location>
        <begin position="203"/>
        <end position="328"/>
    </location>
</feature>
<feature type="domain" description="Glutaminyl-tRNA synthetase class Ib non-specific RNA-binding" evidence="11">
    <location>
        <begin position="1"/>
        <end position="86"/>
    </location>
</feature>
<evidence type="ECO:0000313" key="13">
    <source>
        <dbReference type="Proteomes" id="UP000271098"/>
    </source>
</evidence>
<organism evidence="14">
    <name type="scientific">Gongylonema pulchrum</name>
    <dbReference type="NCBI Taxonomy" id="637853"/>
    <lineage>
        <taxon>Eukaryota</taxon>
        <taxon>Metazoa</taxon>
        <taxon>Ecdysozoa</taxon>
        <taxon>Nematoda</taxon>
        <taxon>Chromadorea</taxon>
        <taxon>Rhabditida</taxon>
        <taxon>Spirurina</taxon>
        <taxon>Spiruromorpha</taxon>
        <taxon>Spiruroidea</taxon>
        <taxon>Gongylonematidae</taxon>
        <taxon>Gongylonema</taxon>
    </lineage>
</organism>
<dbReference type="PANTHER" id="PTHR43097">
    <property type="entry name" value="GLUTAMINE-TRNA LIGASE"/>
    <property type="match status" value="1"/>
</dbReference>
<dbReference type="InterPro" id="IPR014729">
    <property type="entry name" value="Rossmann-like_a/b/a_fold"/>
</dbReference>
<dbReference type="InterPro" id="IPR042559">
    <property type="entry name" value="Gln-tRNA-synth_Ib_RNA-bd_N_2"/>
</dbReference>
<proteinExistence type="inferred from homology"/>
<evidence type="ECO:0000256" key="6">
    <source>
        <dbReference type="ARBA" id="ARBA00030466"/>
    </source>
</evidence>
<keyword evidence="13" id="KW-1185">Reference proteome</keyword>
<comment type="similarity">
    <text evidence="7">Belongs to the class-I aminoacyl-tRNA synthetase family.</text>
</comment>
<dbReference type="SUPFAM" id="SSF52374">
    <property type="entry name" value="Nucleotidylyl transferase"/>
    <property type="match status" value="1"/>
</dbReference>